<reference evidence="2" key="1">
    <citation type="journal article" date="2023" name="Front. Microbiol.">
        <title>Phylogeography and host specificity of Pasteurellaceae pathogenic to sea-farmed fish in the north-east Atlantic.</title>
        <authorList>
            <person name="Gulla S."/>
            <person name="Colquhoun D.J."/>
            <person name="Olsen A.B."/>
            <person name="Spilsberg B."/>
            <person name="Lagesen K."/>
            <person name="Aakesson C.P."/>
            <person name="Strom S."/>
            <person name="Manji F."/>
            <person name="Birkbeck T.H."/>
            <person name="Nilsen H.K."/>
        </authorList>
    </citation>
    <scope>NUCLEOTIDE SEQUENCE</scope>
    <source>
        <strain evidence="2">VIB1234</strain>
    </source>
</reference>
<proteinExistence type="predicted"/>
<evidence type="ECO:0000256" key="1">
    <source>
        <dbReference type="SAM" id="Phobius"/>
    </source>
</evidence>
<evidence type="ECO:0000313" key="2">
    <source>
        <dbReference type="EMBL" id="MDP8186226.1"/>
    </source>
</evidence>
<dbReference type="Proteomes" id="UP001230466">
    <property type="component" value="Unassembled WGS sequence"/>
</dbReference>
<keyword evidence="1" id="KW-0472">Membrane</keyword>
<dbReference type="SUPFAM" id="SSF55961">
    <property type="entry name" value="Bet v1-like"/>
    <property type="match status" value="1"/>
</dbReference>
<evidence type="ECO:0000313" key="3">
    <source>
        <dbReference type="Proteomes" id="UP001230466"/>
    </source>
</evidence>
<organism evidence="2 3">
    <name type="scientific">Pasteurella atlantica</name>
    <dbReference type="NCBI Taxonomy" id="2827233"/>
    <lineage>
        <taxon>Bacteria</taxon>
        <taxon>Pseudomonadati</taxon>
        <taxon>Pseudomonadota</taxon>
        <taxon>Gammaproteobacteria</taxon>
        <taxon>Pasteurellales</taxon>
        <taxon>Pasteurellaceae</taxon>
        <taxon>Pasteurella</taxon>
    </lineage>
</organism>
<protein>
    <submittedName>
        <fullName evidence="2">SRPBCC family protein</fullName>
    </submittedName>
</protein>
<dbReference type="EMBL" id="JASAYJ010000001">
    <property type="protein sequence ID" value="MDP8186226.1"/>
    <property type="molecule type" value="Genomic_DNA"/>
</dbReference>
<dbReference type="RefSeq" id="WP_211596889.1">
    <property type="nucleotide sequence ID" value="NZ_JAGRQI010000001.1"/>
</dbReference>
<keyword evidence="1" id="KW-0812">Transmembrane</keyword>
<gene>
    <name evidence="2" type="ORF">QJU78_00310</name>
</gene>
<accession>A0AAW8CKQ8</accession>
<comment type="caution">
    <text evidence="2">The sequence shown here is derived from an EMBL/GenBank/DDBJ whole genome shotgun (WGS) entry which is preliminary data.</text>
</comment>
<feature type="transmembrane region" description="Helical" evidence="1">
    <location>
        <begin position="6"/>
        <end position="25"/>
    </location>
</feature>
<dbReference type="AlphaFoldDB" id="A0AAW8CKQ8"/>
<keyword evidence="1" id="KW-1133">Transmembrane helix</keyword>
<name>A0AAW8CKQ8_9PAST</name>
<sequence length="164" mass="19482">MFPVIIIFSTIILLLIVIYFVGLLLPKKRVLTKKIIFDVPIEKVYNTVTNNADWKYRTDLDDLKIIDTNGDFQTWEEISNGYTISFKTTKKIPYTFYSFEMNSKLFKGSWSAEFKKIENQKTLFSATENIEYKNPFIKALSYIFMNLDKYMETYQKDLLKKLKQ</sequence>